<sequence>MRNRCQKQSRAVFDIAEDRYILQTFVQVRPIDHVQMHCIEKHLQHPSILNSIATRSPYNAHASISQNHQISHQA</sequence>
<gene>
    <name evidence="1" type="ORF">Sangu_2984700</name>
</gene>
<name>A0AAW2IHY9_9LAMI</name>
<accession>A0AAW2IHY9</accession>
<reference evidence="1" key="1">
    <citation type="submission" date="2020-06" db="EMBL/GenBank/DDBJ databases">
        <authorList>
            <person name="Li T."/>
            <person name="Hu X."/>
            <person name="Zhang T."/>
            <person name="Song X."/>
            <person name="Zhang H."/>
            <person name="Dai N."/>
            <person name="Sheng W."/>
            <person name="Hou X."/>
            <person name="Wei L."/>
        </authorList>
    </citation>
    <scope>NUCLEOTIDE SEQUENCE</scope>
    <source>
        <strain evidence="1">G01</strain>
        <tissue evidence="1">Leaf</tissue>
    </source>
</reference>
<comment type="caution">
    <text evidence="1">The sequence shown here is derived from an EMBL/GenBank/DDBJ whole genome shotgun (WGS) entry which is preliminary data.</text>
</comment>
<dbReference type="AlphaFoldDB" id="A0AAW2IHY9"/>
<organism evidence="1">
    <name type="scientific">Sesamum angustifolium</name>
    <dbReference type="NCBI Taxonomy" id="2727405"/>
    <lineage>
        <taxon>Eukaryota</taxon>
        <taxon>Viridiplantae</taxon>
        <taxon>Streptophyta</taxon>
        <taxon>Embryophyta</taxon>
        <taxon>Tracheophyta</taxon>
        <taxon>Spermatophyta</taxon>
        <taxon>Magnoliopsida</taxon>
        <taxon>eudicotyledons</taxon>
        <taxon>Gunneridae</taxon>
        <taxon>Pentapetalae</taxon>
        <taxon>asterids</taxon>
        <taxon>lamiids</taxon>
        <taxon>Lamiales</taxon>
        <taxon>Pedaliaceae</taxon>
        <taxon>Sesamum</taxon>
    </lineage>
</organism>
<dbReference type="EMBL" id="JACGWK010001876">
    <property type="protein sequence ID" value="KAL0281855.1"/>
    <property type="molecule type" value="Genomic_DNA"/>
</dbReference>
<protein>
    <submittedName>
        <fullName evidence="1">Uncharacterized protein</fullName>
    </submittedName>
</protein>
<evidence type="ECO:0000313" key="1">
    <source>
        <dbReference type="EMBL" id="KAL0281855.1"/>
    </source>
</evidence>
<proteinExistence type="predicted"/>
<reference evidence="1" key="2">
    <citation type="journal article" date="2024" name="Plant">
        <title>Genomic evolution and insights into agronomic trait innovations of Sesamum species.</title>
        <authorList>
            <person name="Miao H."/>
            <person name="Wang L."/>
            <person name="Qu L."/>
            <person name="Liu H."/>
            <person name="Sun Y."/>
            <person name="Le M."/>
            <person name="Wang Q."/>
            <person name="Wei S."/>
            <person name="Zheng Y."/>
            <person name="Lin W."/>
            <person name="Duan Y."/>
            <person name="Cao H."/>
            <person name="Xiong S."/>
            <person name="Wang X."/>
            <person name="Wei L."/>
            <person name="Li C."/>
            <person name="Ma Q."/>
            <person name="Ju M."/>
            <person name="Zhao R."/>
            <person name="Li G."/>
            <person name="Mu C."/>
            <person name="Tian Q."/>
            <person name="Mei H."/>
            <person name="Zhang T."/>
            <person name="Gao T."/>
            <person name="Zhang H."/>
        </authorList>
    </citation>
    <scope>NUCLEOTIDE SEQUENCE</scope>
    <source>
        <strain evidence="1">G01</strain>
    </source>
</reference>